<dbReference type="PANTHER" id="PTHR43340">
    <property type="entry name" value="HYPOXANTHINE-GUANINE PHOSPHORIBOSYLTRANSFERASE"/>
    <property type="match status" value="1"/>
</dbReference>
<evidence type="ECO:0000256" key="11">
    <source>
        <dbReference type="ARBA" id="ARBA00022726"/>
    </source>
</evidence>
<keyword evidence="11 16" id="KW-0660">Purine salvage</keyword>
<evidence type="ECO:0000256" key="15">
    <source>
        <dbReference type="ARBA" id="ARBA00049402"/>
    </source>
</evidence>
<keyword evidence="12 16" id="KW-0547">Nucleotide-binding</keyword>
<evidence type="ECO:0000256" key="16">
    <source>
        <dbReference type="RuleBase" id="RU364099"/>
    </source>
</evidence>
<evidence type="ECO:0000313" key="18">
    <source>
        <dbReference type="EMBL" id="EKP94496.1"/>
    </source>
</evidence>
<dbReference type="InterPro" id="IPR000836">
    <property type="entry name" value="PRTase_dom"/>
</dbReference>
<dbReference type="SUPFAM" id="SSF53271">
    <property type="entry name" value="PRTase-like"/>
    <property type="match status" value="1"/>
</dbReference>
<comment type="pathway">
    <text evidence="5">Purine metabolism; GMP biosynthesis via salvage pathway; GMP from guanine: step 1/1.</text>
</comment>
<evidence type="ECO:0000313" key="19">
    <source>
        <dbReference type="Proteomes" id="UP000005710"/>
    </source>
</evidence>
<evidence type="ECO:0000256" key="5">
    <source>
        <dbReference type="ARBA" id="ARBA00004676"/>
    </source>
</evidence>
<dbReference type="InterPro" id="IPR050408">
    <property type="entry name" value="HGPRT"/>
</dbReference>
<dbReference type="RefSeq" id="WP_006904515.1">
    <property type="nucleotide sequence ID" value="NZ_JH976535.1"/>
</dbReference>
<evidence type="ECO:0000256" key="10">
    <source>
        <dbReference type="ARBA" id="ARBA00022723"/>
    </source>
</evidence>
<dbReference type="PANTHER" id="PTHR43340:SF1">
    <property type="entry name" value="HYPOXANTHINE PHOSPHORIBOSYLTRANSFERASE"/>
    <property type="match status" value="1"/>
</dbReference>
<evidence type="ECO:0000256" key="7">
    <source>
        <dbReference type="ARBA" id="ARBA00022490"/>
    </source>
</evidence>
<dbReference type="InterPro" id="IPR029057">
    <property type="entry name" value="PRTase-like"/>
</dbReference>
<dbReference type="Pfam" id="PF00156">
    <property type="entry name" value="Pribosyltran"/>
    <property type="match status" value="1"/>
</dbReference>
<dbReference type="InterPro" id="IPR005904">
    <property type="entry name" value="Hxn_phspho_trans"/>
</dbReference>
<keyword evidence="13 16" id="KW-0460">Magnesium</keyword>
<dbReference type="GO" id="GO:0032264">
    <property type="term" value="P:IMP salvage"/>
    <property type="evidence" value="ECO:0007669"/>
    <property type="project" value="UniProtKB-UniPathway"/>
</dbReference>
<evidence type="ECO:0000256" key="9">
    <source>
        <dbReference type="ARBA" id="ARBA00022679"/>
    </source>
</evidence>
<evidence type="ECO:0000256" key="3">
    <source>
        <dbReference type="ARBA" id="ARBA00004496"/>
    </source>
</evidence>
<dbReference type="GO" id="GO:0004422">
    <property type="term" value="F:hypoxanthine phosphoribosyltransferase activity"/>
    <property type="evidence" value="ECO:0007669"/>
    <property type="project" value="InterPro"/>
</dbReference>
<accession>K6QD24</accession>
<keyword evidence="8 16" id="KW-0328">Glycosyltransferase</keyword>
<dbReference type="AlphaFoldDB" id="K6QD24"/>
<keyword evidence="9 16" id="KW-0808">Transferase</keyword>
<evidence type="ECO:0000256" key="6">
    <source>
        <dbReference type="ARBA" id="ARBA00008391"/>
    </source>
</evidence>
<dbReference type="GO" id="GO:0005829">
    <property type="term" value="C:cytosol"/>
    <property type="evidence" value="ECO:0007669"/>
    <property type="project" value="TreeGrafter"/>
</dbReference>
<dbReference type="UniPathway" id="UPA00591">
    <property type="reaction ID" value="UER00648"/>
</dbReference>
<dbReference type="GO" id="GO:0000166">
    <property type="term" value="F:nucleotide binding"/>
    <property type="evidence" value="ECO:0007669"/>
    <property type="project" value="UniProtKB-KW"/>
</dbReference>
<dbReference type="GO" id="GO:0052657">
    <property type="term" value="F:guanine phosphoribosyltransferase activity"/>
    <property type="evidence" value="ECO:0007669"/>
    <property type="project" value="UniProtKB-ARBA"/>
</dbReference>
<dbReference type="GO" id="GO:0006166">
    <property type="term" value="P:purine ribonucleoside salvage"/>
    <property type="evidence" value="ECO:0007669"/>
    <property type="project" value="UniProtKB-KW"/>
</dbReference>
<reference evidence="18" key="2">
    <citation type="submission" date="2012-10" db="EMBL/GenBank/DDBJ databases">
        <title>Improved high-quality draft of Thermaerobacter subterraneus C21, DSM 13965.</title>
        <authorList>
            <consortium name="DOE Joint Genome Institute"/>
            <person name="Eisen J."/>
            <person name="Huntemann M."/>
            <person name="Wei C.-L."/>
            <person name="Han J."/>
            <person name="Detter J.C."/>
            <person name="Han C."/>
            <person name="Tapia R."/>
            <person name="Chen A."/>
            <person name="Kyrpides N."/>
            <person name="Mavromatis K."/>
            <person name="Markowitz V."/>
            <person name="Szeto E."/>
            <person name="Ivanova N."/>
            <person name="Mikhailova N."/>
            <person name="Ovchinnikova G."/>
            <person name="Pagani I."/>
            <person name="Pati A."/>
            <person name="Goodwin L."/>
            <person name="Nordberg H.P."/>
            <person name="Cantor M.N."/>
            <person name="Hua S.X."/>
            <person name="Woyke T."/>
            <person name="Eisen J."/>
            <person name="Klenk H.-P."/>
        </authorList>
    </citation>
    <scope>NUCLEOTIDE SEQUENCE [LARGE SCALE GENOMIC DNA]</scope>
    <source>
        <strain evidence="18">DSM 13965</strain>
    </source>
</reference>
<keyword evidence="7 16" id="KW-0963">Cytoplasm</keyword>
<comment type="cofactor">
    <cofactor evidence="1 16">
        <name>Mg(2+)</name>
        <dbReference type="ChEBI" id="CHEBI:18420"/>
    </cofactor>
</comment>
<dbReference type="EC" id="2.4.2.8" evidence="16"/>
<dbReference type="STRING" id="867903.ThesuDRAFT_02234"/>
<dbReference type="eggNOG" id="COG0634">
    <property type="taxonomic scope" value="Bacteria"/>
</dbReference>
<keyword evidence="10 16" id="KW-0479">Metal-binding</keyword>
<keyword evidence="19" id="KW-1185">Reference proteome</keyword>
<comment type="subcellular location">
    <subcellularLocation>
        <location evidence="3 16">Cytoplasm</location>
    </subcellularLocation>
</comment>
<dbReference type="GO" id="GO:0006178">
    <property type="term" value="P:guanine salvage"/>
    <property type="evidence" value="ECO:0007669"/>
    <property type="project" value="TreeGrafter"/>
</dbReference>
<comment type="caution">
    <text evidence="18">The sequence shown here is derived from an EMBL/GenBank/DDBJ whole genome shotgun (WGS) entry which is preliminary data.</text>
</comment>
<comment type="similarity">
    <text evidence="6 16">Belongs to the purine/pyrimidine phosphoribosyltransferase family.</text>
</comment>
<name>K6QD24_9FIRM</name>
<evidence type="ECO:0000256" key="1">
    <source>
        <dbReference type="ARBA" id="ARBA00001946"/>
    </source>
</evidence>
<dbReference type="CDD" id="cd06223">
    <property type="entry name" value="PRTases_typeI"/>
    <property type="match status" value="1"/>
</dbReference>
<dbReference type="HOGENOM" id="CLU_073615_0_0_9"/>
<dbReference type="GO" id="GO:0046100">
    <property type="term" value="P:hypoxanthine metabolic process"/>
    <property type="evidence" value="ECO:0007669"/>
    <property type="project" value="TreeGrafter"/>
</dbReference>
<organism evidence="18 19">
    <name type="scientific">Thermaerobacter subterraneus DSM 13965</name>
    <dbReference type="NCBI Taxonomy" id="867903"/>
    <lineage>
        <taxon>Bacteria</taxon>
        <taxon>Bacillati</taxon>
        <taxon>Bacillota</taxon>
        <taxon>Clostridia</taxon>
        <taxon>Eubacteriales</taxon>
        <taxon>Clostridiales Family XVII. Incertae Sedis</taxon>
        <taxon>Thermaerobacter</taxon>
    </lineage>
</organism>
<dbReference type="Proteomes" id="UP000005710">
    <property type="component" value="Unassembled WGS sequence"/>
</dbReference>
<evidence type="ECO:0000259" key="17">
    <source>
        <dbReference type="Pfam" id="PF00156"/>
    </source>
</evidence>
<sequence>MHGDDTGGVTGGMPPAAPRKARIDRILFSQEAIARKVRELAERIRHDYGTAGRAAPGPVLEGAAGGHGGLPTLTVVGILKGAFVFTADLVRALGEQGVPLQVDFMAVSSYGSATQTSGIIRILKDLDRPIRGQHVLLIEDIVDTGLTLRYLREHLLAQDPASLRACVLLDKPERRVVDVPVEYVGFTIPDEFVVGYGIDYAEQFRYLPYIACVRLED</sequence>
<evidence type="ECO:0000256" key="4">
    <source>
        <dbReference type="ARBA" id="ARBA00004669"/>
    </source>
</evidence>
<gene>
    <name evidence="18" type="ORF">ThesuDRAFT_02234</name>
</gene>
<dbReference type="NCBIfam" id="TIGR01203">
    <property type="entry name" value="HGPRTase"/>
    <property type="match status" value="1"/>
</dbReference>
<comment type="pathway">
    <text evidence="4 16">Purine metabolism; IMP biosynthesis via salvage pathway; IMP from hypoxanthine: step 1/1.</text>
</comment>
<dbReference type="GO" id="GO:0000287">
    <property type="term" value="F:magnesium ion binding"/>
    <property type="evidence" value="ECO:0007669"/>
    <property type="project" value="TreeGrafter"/>
</dbReference>
<protein>
    <recommendedName>
        <fullName evidence="16">Hypoxanthine phosphoribosyltransferase</fullName>
        <ecNumber evidence="16">2.4.2.8</ecNumber>
    </recommendedName>
</protein>
<evidence type="ECO:0000256" key="14">
    <source>
        <dbReference type="ARBA" id="ARBA00048811"/>
    </source>
</evidence>
<dbReference type="EMBL" id="AENY02000003">
    <property type="protein sequence ID" value="EKP94496.1"/>
    <property type="molecule type" value="Genomic_DNA"/>
</dbReference>
<evidence type="ECO:0000256" key="13">
    <source>
        <dbReference type="ARBA" id="ARBA00022842"/>
    </source>
</evidence>
<comment type="catalytic activity">
    <reaction evidence="14">
        <text>GMP + diphosphate = guanine + 5-phospho-alpha-D-ribose 1-diphosphate</text>
        <dbReference type="Rhea" id="RHEA:25424"/>
        <dbReference type="ChEBI" id="CHEBI:16235"/>
        <dbReference type="ChEBI" id="CHEBI:33019"/>
        <dbReference type="ChEBI" id="CHEBI:58017"/>
        <dbReference type="ChEBI" id="CHEBI:58115"/>
        <dbReference type="EC" id="2.4.2.8"/>
    </reaction>
    <physiologicalReaction direction="right-to-left" evidence="14">
        <dbReference type="Rhea" id="RHEA:25426"/>
    </physiologicalReaction>
</comment>
<evidence type="ECO:0000256" key="2">
    <source>
        <dbReference type="ARBA" id="ARBA00002049"/>
    </source>
</evidence>
<comment type="catalytic activity">
    <reaction evidence="15">
        <text>IMP + diphosphate = hypoxanthine + 5-phospho-alpha-D-ribose 1-diphosphate</text>
        <dbReference type="Rhea" id="RHEA:17973"/>
        <dbReference type="ChEBI" id="CHEBI:17368"/>
        <dbReference type="ChEBI" id="CHEBI:33019"/>
        <dbReference type="ChEBI" id="CHEBI:58017"/>
        <dbReference type="ChEBI" id="CHEBI:58053"/>
        <dbReference type="EC" id="2.4.2.8"/>
    </reaction>
    <physiologicalReaction direction="right-to-left" evidence="15">
        <dbReference type="Rhea" id="RHEA:17975"/>
    </physiologicalReaction>
</comment>
<reference evidence="18" key="1">
    <citation type="submission" date="2010-10" db="EMBL/GenBank/DDBJ databases">
        <authorList>
            <consortium name="US DOE Joint Genome Institute (JGI-PGF)"/>
            <person name="Lucas S."/>
            <person name="Copeland A."/>
            <person name="Lapidus A."/>
            <person name="Bruce D."/>
            <person name="Goodwin L."/>
            <person name="Pitluck S."/>
            <person name="Kyrpides N."/>
            <person name="Mavromatis K."/>
            <person name="Detter J.C."/>
            <person name="Han C."/>
            <person name="Land M."/>
            <person name="Hauser L."/>
            <person name="Markowitz V."/>
            <person name="Cheng J.-F."/>
            <person name="Hugenholtz P."/>
            <person name="Woyke T."/>
            <person name="Wu D."/>
            <person name="Pukall R."/>
            <person name="Wahrenburg C."/>
            <person name="Brambilla E."/>
            <person name="Klenk H.-P."/>
            <person name="Eisen J.A."/>
        </authorList>
    </citation>
    <scope>NUCLEOTIDE SEQUENCE [LARGE SCALE GENOMIC DNA]</scope>
    <source>
        <strain evidence="18">DSM 13965</strain>
    </source>
</reference>
<evidence type="ECO:0000256" key="12">
    <source>
        <dbReference type="ARBA" id="ARBA00022741"/>
    </source>
</evidence>
<dbReference type="FunFam" id="3.40.50.2020:FF:000006">
    <property type="entry name" value="Hypoxanthine phosphoribosyltransferase"/>
    <property type="match status" value="1"/>
</dbReference>
<proteinExistence type="inferred from homology"/>
<feature type="domain" description="Phosphoribosyltransferase" evidence="17">
    <location>
        <begin position="29"/>
        <end position="200"/>
    </location>
</feature>
<comment type="function">
    <text evidence="2">Purine salvage pathway enzyme that catalyzes the transfer of the ribosyl-5-phosphate group from 5-phospho-alpha-D-ribose 1-diphosphate (PRPP) to the N9 position of the 6-oxopurines hypoxanthine and guanine to form the corresponding ribonucleotides IMP (inosine 5'-monophosphate) and GMP (guanosine 5'-monophosphate), with the release of PPi.</text>
</comment>
<evidence type="ECO:0000256" key="8">
    <source>
        <dbReference type="ARBA" id="ARBA00022676"/>
    </source>
</evidence>
<dbReference type="Gene3D" id="3.40.50.2020">
    <property type="match status" value="1"/>
</dbReference>
<dbReference type="GO" id="GO:0032263">
    <property type="term" value="P:GMP salvage"/>
    <property type="evidence" value="ECO:0007669"/>
    <property type="project" value="TreeGrafter"/>
</dbReference>